<reference evidence="2 3" key="1">
    <citation type="submission" date="2019-12" db="EMBL/GenBank/DDBJ databases">
        <authorList>
            <person name="Floudas D."/>
            <person name="Bentzer J."/>
            <person name="Ahren D."/>
            <person name="Johansson T."/>
            <person name="Persson P."/>
            <person name="Tunlid A."/>
        </authorList>
    </citation>
    <scope>NUCLEOTIDE SEQUENCE [LARGE SCALE GENOMIC DNA]</scope>
    <source>
        <strain evidence="2 3">CBS 102.39</strain>
    </source>
</reference>
<dbReference type="Pfam" id="PF17104">
    <property type="entry name" value="YBL010C_LAA2"/>
    <property type="match status" value="1"/>
</dbReference>
<feature type="compositionally biased region" description="Polar residues" evidence="1">
    <location>
        <begin position="233"/>
        <end position="252"/>
    </location>
</feature>
<dbReference type="EMBL" id="JAACJL010000016">
    <property type="protein sequence ID" value="KAF4619589.1"/>
    <property type="molecule type" value="Genomic_DNA"/>
</dbReference>
<name>A0A8H4VTN4_9AGAR</name>
<evidence type="ECO:0000313" key="3">
    <source>
        <dbReference type="Proteomes" id="UP000521872"/>
    </source>
</evidence>
<sequence>MDDDFTFGASVWAADEEKLPTTATSRILEPPPVPTDFEDVPTFDDFDDFAPPVEATTGDEAQEDDDFGDFGDFGEADAGPSAFAEDADFHDSVPIAGPSSQIWRPLPLDPFPSRPSLEREINETLAPVWNNEDISDFTTDEGIREVEGVAQILYTPSSRQMYKTLLQTAPPTKPPNWTRSRTRRQHLITLGIPVNLDEVLPRSDAKPLPPLEIHTRPMSAPPAGRGHVGSMGGQSTKPNSRSGTPQPSQQGIFAQFGPKPELDTAKINKLLQLNAETLTMQPLATLEKYLSDLRTQTAHTSNLLTYLLQSRDALQQDSETYNGLIAEMVGEAQKLKSGKPRMGSIRRGNGLG</sequence>
<proteinExistence type="predicted"/>
<dbReference type="OrthoDB" id="5378975at2759"/>
<dbReference type="AlphaFoldDB" id="A0A8H4VTN4"/>
<feature type="region of interest" description="Disordered" evidence="1">
    <location>
        <begin position="200"/>
        <end position="256"/>
    </location>
</feature>
<accession>A0A8H4VTN4</accession>
<gene>
    <name evidence="2" type="ORF">D9613_005173</name>
</gene>
<feature type="compositionally biased region" description="Low complexity" evidence="1">
    <location>
        <begin position="49"/>
        <end position="59"/>
    </location>
</feature>
<keyword evidence="3" id="KW-1185">Reference proteome</keyword>
<protein>
    <submittedName>
        <fullName evidence="2">Uncharacterized protein</fullName>
    </submittedName>
</protein>
<organism evidence="2 3">
    <name type="scientific">Agrocybe pediades</name>
    <dbReference type="NCBI Taxonomy" id="84607"/>
    <lineage>
        <taxon>Eukaryota</taxon>
        <taxon>Fungi</taxon>
        <taxon>Dikarya</taxon>
        <taxon>Basidiomycota</taxon>
        <taxon>Agaricomycotina</taxon>
        <taxon>Agaricomycetes</taxon>
        <taxon>Agaricomycetidae</taxon>
        <taxon>Agaricales</taxon>
        <taxon>Agaricineae</taxon>
        <taxon>Strophariaceae</taxon>
        <taxon>Agrocybe</taxon>
    </lineage>
</organism>
<evidence type="ECO:0000313" key="2">
    <source>
        <dbReference type="EMBL" id="KAF4619589.1"/>
    </source>
</evidence>
<feature type="region of interest" description="Disordered" evidence="1">
    <location>
        <begin position="22"/>
        <end position="82"/>
    </location>
</feature>
<comment type="caution">
    <text evidence="2">The sequence shown here is derived from an EMBL/GenBank/DDBJ whole genome shotgun (WGS) entry which is preliminary data.</text>
</comment>
<dbReference type="InterPro" id="IPR031355">
    <property type="entry name" value="YBL010C/LAA2-like"/>
</dbReference>
<dbReference type="PANTHER" id="PTHR38698:SF1">
    <property type="entry name" value="FUNGAL PROTEIN"/>
    <property type="match status" value="1"/>
</dbReference>
<feature type="compositionally biased region" description="Acidic residues" evidence="1">
    <location>
        <begin position="60"/>
        <end position="75"/>
    </location>
</feature>
<feature type="compositionally biased region" description="Acidic residues" evidence="1">
    <location>
        <begin position="36"/>
        <end position="48"/>
    </location>
</feature>
<dbReference type="Proteomes" id="UP000521872">
    <property type="component" value="Unassembled WGS sequence"/>
</dbReference>
<evidence type="ECO:0000256" key="1">
    <source>
        <dbReference type="SAM" id="MobiDB-lite"/>
    </source>
</evidence>
<dbReference type="PANTHER" id="PTHR38698">
    <property type="entry name" value="EXPRESSED PROTEIN"/>
    <property type="match status" value="1"/>
</dbReference>